<accession>X0SZB6</accession>
<dbReference type="AlphaFoldDB" id="X0SZB6"/>
<organism evidence="1">
    <name type="scientific">marine sediment metagenome</name>
    <dbReference type="NCBI Taxonomy" id="412755"/>
    <lineage>
        <taxon>unclassified sequences</taxon>
        <taxon>metagenomes</taxon>
        <taxon>ecological metagenomes</taxon>
    </lineage>
</organism>
<dbReference type="EMBL" id="BARS01018931">
    <property type="protein sequence ID" value="GAF86324.1"/>
    <property type="molecule type" value="Genomic_DNA"/>
</dbReference>
<reference evidence="1" key="1">
    <citation type="journal article" date="2014" name="Front. Microbiol.">
        <title>High frequency of phylogenetically diverse reductive dehalogenase-homologous genes in deep subseafloor sedimentary metagenomes.</title>
        <authorList>
            <person name="Kawai M."/>
            <person name="Futagami T."/>
            <person name="Toyoda A."/>
            <person name="Takaki Y."/>
            <person name="Nishi S."/>
            <person name="Hori S."/>
            <person name="Arai W."/>
            <person name="Tsubouchi T."/>
            <person name="Morono Y."/>
            <person name="Uchiyama I."/>
            <person name="Ito T."/>
            <person name="Fujiyama A."/>
            <person name="Inagaki F."/>
            <person name="Takami H."/>
        </authorList>
    </citation>
    <scope>NUCLEOTIDE SEQUENCE</scope>
    <source>
        <strain evidence="1">Expedition CK06-06</strain>
    </source>
</reference>
<comment type="caution">
    <text evidence="1">The sequence shown here is derived from an EMBL/GenBank/DDBJ whole genome shotgun (WGS) entry which is preliminary data.</text>
</comment>
<gene>
    <name evidence="1" type="ORF">S01H1_30730</name>
</gene>
<name>X0SZB6_9ZZZZ</name>
<sequence>MINVSPQMRYEYLSWGDFNPINWIETAADWVYEGGKFIYKGAAAAGAKIWDGVKWVRGKIFDPCTY</sequence>
<evidence type="ECO:0000313" key="1">
    <source>
        <dbReference type="EMBL" id="GAF86324.1"/>
    </source>
</evidence>
<feature type="non-terminal residue" evidence="1">
    <location>
        <position position="66"/>
    </location>
</feature>
<protein>
    <submittedName>
        <fullName evidence="1">Uncharacterized protein</fullName>
    </submittedName>
</protein>
<proteinExistence type="predicted"/>